<dbReference type="AlphaFoldDB" id="A0A5C5FNB2"/>
<gene>
    <name evidence="2" type="ORF">DMC30DRAFT_126576</name>
</gene>
<dbReference type="EMBL" id="SOZI01000214">
    <property type="protein sequence ID" value="TNY17341.1"/>
    <property type="molecule type" value="Genomic_DNA"/>
</dbReference>
<comment type="caution">
    <text evidence="2">The sequence shown here is derived from an EMBL/GenBank/DDBJ whole genome shotgun (WGS) entry which is preliminary data.</text>
</comment>
<evidence type="ECO:0000313" key="2">
    <source>
        <dbReference type="EMBL" id="TNY17341.1"/>
    </source>
</evidence>
<keyword evidence="3" id="KW-1185">Reference proteome</keyword>
<feature type="region of interest" description="Disordered" evidence="1">
    <location>
        <begin position="83"/>
        <end position="108"/>
    </location>
</feature>
<proteinExistence type="predicted"/>
<sequence length="190" mass="19871">MSHAVWKTTLGTLSGPTAAYGHAANRADLTSCLCRASQGNLGASVASEVEMGGSAGKLGACSHAWRSFVLCCDTQWSQARRRVAGPGGGGRACPVASSPISRPPAPTPSSHLPLLPLDHPLQLVPRRTRCVLCRRLAWVAPLPACARRTLHGSLLSGIVAIPAFKASVAENEVDRPRRVSLGAEEHMPSA</sequence>
<protein>
    <submittedName>
        <fullName evidence="2">Uncharacterized protein</fullName>
    </submittedName>
</protein>
<reference evidence="2 3" key="1">
    <citation type="submission" date="2019-03" db="EMBL/GenBank/DDBJ databases">
        <title>Rhodosporidium diobovatum UCD-FST 08-225 genome sequencing, assembly, and annotation.</title>
        <authorList>
            <person name="Fakankun I.U."/>
            <person name="Fristensky B."/>
            <person name="Levin D.B."/>
        </authorList>
    </citation>
    <scope>NUCLEOTIDE SEQUENCE [LARGE SCALE GENOMIC DNA]</scope>
    <source>
        <strain evidence="2 3">UCD-FST 08-225</strain>
    </source>
</reference>
<evidence type="ECO:0000313" key="3">
    <source>
        <dbReference type="Proteomes" id="UP000311382"/>
    </source>
</evidence>
<evidence type="ECO:0000256" key="1">
    <source>
        <dbReference type="SAM" id="MobiDB-lite"/>
    </source>
</evidence>
<organism evidence="2 3">
    <name type="scientific">Rhodotorula diobovata</name>
    <dbReference type="NCBI Taxonomy" id="5288"/>
    <lineage>
        <taxon>Eukaryota</taxon>
        <taxon>Fungi</taxon>
        <taxon>Dikarya</taxon>
        <taxon>Basidiomycota</taxon>
        <taxon>Pucciniomycotina</taxon>
        <taxon>Microbotryomycetes</taxon>
        <taxon>Sporidiobolales</taxon>
        <taxon>Sporidiobolaceae</taxon>
        <taxon>Rhodotorula</taxon>
    </lineage>
</organism>
<name>A0A5C5FNB2_9BASI</name>
<accession>A0A5C5FNB2</accession>
<dbReference type="Proteomes" id="UP000311382">
    <property type="component" value="Unassembled WGS sequence"/>
</dbReference>